<dbReference type="RefSeq" id="WP_205296369.1">
    <property type="nucleotide sequence ID" value="NZ_CP070371.1"/>
</dbReference>
<evidence type="ECO:0000256" key="1">
    <source>
        <dbReference type="SAM" id="SignalP"/>
    </source>
</evidence>
<protein>
    <submittedName>
        <fullName evidence="2">Uncharacterized protein</fullName>
    </submittedName>
</protein>
<proteinExistence type="predicted"/>
<organism evidence="2 3">
    <name type="scientific">Paracoccus methylovorus</name>
    <dbReference type="NCBI Taxonomy" id="2812658"/>
    <lineage>
        <taxon>Bacteria</taxon>
        <taxon>Pseudomonadati</taxon>
        <taxon>Pseudomonadota</taxon>
        <taxon>Alphaproteobacteria</taxon>
        <taxon>Rhodobacterales</taxon>
        <taxon>Paracoccaceae</taxon>
        <taxon>Paracoccus</taxon>
    </lineage>
</organism>
<feature type="chain" id="PRO_5045383804" evidence="1">
    <location>
        <begin position="24"/>
        <end position="105"/>
    </location>
</feature>
<reference evidence="2 3" key="1">
    <citation type="submission" date="2021-02" db="EMBL/GenBank/DDBJ databases">
        <title>Paracoccus methylovroum sp.nov., a new methanol and methylamine utilizing methylotrophic denitrifer.</title>
        <authorList>
            <person name="Timsy T."/>
            <person name="Behrendt U."/>
            <person name="Ulrich A."/>
            <person name="Spanner T."/>
            <person name="Foesel B.U."/>
            <person name="Horn M.A."/>
            <person name="Kolb S."/>
        </authorList>
    </citation>
    <scope>NUCLEOTIDE SEQUENCE [LARGE SCALE GENOMIC DNA]</scope>
    <source>
        <strain evidence="2 3">H4-D09</strain>
    </source>
</reference>
<accession>A0ABX7JMG0</accession>
<keyword evidence="3" id="KW-1185">Reference proteome</keyword>
<sequence length="105" mass="11262">MLRKRQSLFFIAGLLFALGPACLAETLKQSAGSAAAATGNQPAMLRVGDHLDNARLHPVTRPGLYGMSEAPSGSLYGIVDGKLIRYDPKNAQVLSIIRQVDRIVD</sequence>
<keyword evidence="1" id="KW-0732">Signal</keyword>
<feature type="signal peptide" evidence="1">
    <location>
        <begin position="1"/>
        <end position="23"/>
    </location>
</feature>
<dbReference type="EMBL" id="CP070371">
    <property type="protein sequence ID" value="QRZ15422.1"/>
    <property type="molecule type" value="Genomic_DNA"/>
</dbReference>
<evidence type="ECO:0000313" key="2">
    <source>
        <dbReference type="EMBL" id="QRZ15422.1"/>
    </source>
</evidence>
<dbReference type="Proteomes" id="UP000663629">
    <property type="component" value="Chromosome 2"/>
</dbReference>
<evidence type="ECO:0000313" key="3">
    <source>
        <dbReference type="Proteomes" id="UP000663629"/>
    </source>
</evidence>
<name>A0ABX7JMG0_9RHOB</name>
<gene>
    <name evidence="2" type="ORF">JWJ88_13815</name>
</gene>